<dbReference type="InterPro" id="IPR049563">
    <property type="entry name" value="TXTP-like"/>
</dbReference>
<dbReference type="EMBL" id="HBIB01047512">
    <property type="protein sequence ID" value="CAE0268900.1"/>
    <property type="molecule type" value="Transcribed_RNA"/>
</dbReference>
<keyword evidence="3 10" id="KW-0813">Transport</keyword>
<evidence type="ECO:0000256" key="10">
    <source>
        <dbReference type="RuleBase" id="RU000488"/>
    </source>
</evidence>
<dbReference type="PRINTS" id="PR00926">
    <property type="entry name" value="MITOCARRIER"/>
</dbReference>
<feature type="repeat" description="Solcar" evidence="9">
    <location>
        <begin position="106"/>
        <end position="195"/>
    </location>
</feature>
<comment type="subcellular location">
    <subcellularLocation>
        <location evidence="1">Mitochondrion membrane</location>
        <topology evidence="1">Multi-pass membrane protein</topology>
    </subcellularLocation>
</comment>
<dbReference type="AlphaFoldDB" id="A0A7S3GK71"/>
<feature type="repeat" description="Solcar" evidence="9">
    <location>
        <begin position="203"/>
        <end position="288"/>
    </location>
</feature>
<dbReference type="Pfam" id="PF00153">
    <property type="entry name" value="Mito_carr"/>
    <property type="match status" value="3"/>
</dbReference>
<keyword evidence="4 9" id="KW-0812">Transmembrane</keyword>
<dbReference type="Gene3D" id="1.50.40.10">
    <property type="entry name" value="Mitochondrial carrier domain"/>
    <property type="match status" value="1"/>
</dbReference>
<gene>
    <name evidence="11" type="ORF">PBIL07802_LOCUS31253</name>
</gene>
<comment type="similarity">
    <text evidence="2 10">Belongs to the mitochondrial carrier (TC 2.A.29) family.</text>
</comment>
<dbReference type="SUPFAM" id="SSF103506">
    <property type="entry name" value="Mitochondrial carrier"/>
    <property type="match status" value="1"/>
</dbReference>
<evidence type="ECO:0000256" key="8">
    <source>
        <dbReference type="ARBA" id="ARBA00023136"/>
    </source>
</evidence>
<keyword evidence="8 9" id="KW-0472">Membrane</keyword>
<reference evidence="11" key="1">
    <citation type="submission" date="2021-01" db="EMBL/GenBank/DDBJ databases">
        <authorList>
            <person name="Corre E."/>
            <person name="Pelletier E."/>
            <person name="Niang G."/>
            <person name="Scheremetjew M."/>
            <person name="Finn R."/>
            <person name="Kale V."/>
            <person name="Holt S."/>
            <person name="Cochrane G."/>
            <person name="Meng A."/>
            <person name="Brown T."/>
            <person name="Cohen L."/>
        </authorList>
    </citation>
    <scope>NUCLEOTIDE SEQUENCE</scope>
    <source>
        <strain evidence="11">NIES-2562</strain>
    </source>
</reference>
<dbReference type="PANTHER" id="PTHR45788:SF4">
    <property type="entry name" value="TRICARBOXYLATE TRANSPORT PROTEIN, MITOCHONDRIAL"/>
    <property type="match status" value="1"/>
</dbReference>
<evidence type="ECO:0000256" key="3">
    <source>
        <dbReference type="ARBA" id="ARBA00022448"/>
    </source>
</evidence>
<protein>
    <submittedName>
        <fullName evidence="11">Uncharacterized protein</fullName>
    </submittedName>
</protein>
<dbReference type="InterPro" id="IPR002067">
    <property type="entry name" value="MCP"/>
</dbReference>
<keyword evidence="5" id="KW-0677">Repeat</keyword>
<keyword evidence="6" id="KW-1133">Transmembrane helix</keyword>
<dbReference type="GO" id="GO:0071913">
    <property type="term" value="F:citrate secondary active transmembrane transporter activity"/>
    <property type="evidence" value="ECO:0007669"/>
    <property type="project" value="TreeGrafter"/>
</dbReference>
<dbReference type="FunFam" id="1.50.40.10:FF:000007">
    <property type="entry name" value="Mitochondrial tricarboxylate transport protein-like"/>
    <property type="match status" value="1"/>
</dbReference>
<dbReference type="GO" id="GO:0006843">
    <property type="term" value="P:mitochondrial citrate transmembrane transport"/>
    <property type="evidence" value="ECO:0007669"/>
    <property type="project" value="TreeGrafter"/>
</dbReference>
<evidence type="ECO:0000256" key="2">
    <source>
        <dbReference type="ARBA" id="ARBA00006375"/>
    </source>
</evidence>
<sequence>MSASKEKKGKEPWKHILAGGGAGAIEATAMYPMEFGKVQLQLQSKALKPRYSGLFNVLSTTMKERGAFAIYRGLGSLIAGCVPKAAVRFGTFEFLKRKLSDEDGSISKGKTFVAGLGAGVFEAAFAVCPAEMVKTRLIHDQAQAVPKYRGFFHATAVIVREEGIGALYKGIGPTLLKQASNQGIRFVSYASIVENVKKVDFLSDTVATFVSGSCAGVTSLAFNHPIDTVKSRMQGLEAHRYSSSWQCFTSILKNEGFAALYQGVIPRTARVVPGSGIIFMSYAELSKLLDKMFPSSH</sequence>
<dbReference type="GO" id="GO:0031966">
    <property type="term" value="C:mitochondrial membrane"/>
    <property type="evidence" value="ECO:0007669"/>
    <property type="project" value="UniProtKB-SubCell"/>
</dbReference>
<dbReference type="PROSITE" id="PS50920">
    <property type="entry name" value="SOLCAR"/>
    <property type="match status" value="3"/>
</dbReference>
<feature type="repeat" description="Solcar" evidence="9">
    <location>
        <begin position="10"/>
        <end position="98"/>
    </location>
</feature>
<accession>A0A7S3GK71</accession>
<evidence type="ECO:0000256" key="9">
    <source>
        <dbReference type="PROSITE-ProRule" id="PRU00282"/>
    </source>
</evidence>
<evidence type="ECO:0000313" key="11">
    <source>
        <dbReference type="EMBL" id="CAE0268900.1"/>
    </source>
</evidence>
<evidence type="ECO:0000256" key="5">
    <source>
        <dbReference type="ARBA" id="ARBA00022737"/>
    </source>
</evidence>
<proteinExistence type="inferred from homology"/>
<dbReference type="InterPro" id="IPR018108">
    <property type="entry name" value="MCP_transmembrane"/>
</dbReference>
<name>A0A7S3GK71_9EUKA</name>
<evidence type="ECO:0000256" key="4">
    <source>
        <dbReference type="ARBA" id="ARBA00022692"/>
    </source>
</evidence>
<evidence type="ECO:0000256" key="1">
    <source>
        <dbReference type="ARBA" id="ARBA00004225"/>
    </source>
</evidence>
<dbReference type="PANTHER" id="PTHR45788">
    <property type="entry name" value="SUCCINATE/FUMARATE MITOCHONDRIAL TRANSPORTER-RELATED"/>
    <property type="match status" value="1"/>
</dbReference>
<evidence type="ECO:0000256" key="6">
    <source>
        <dbReference type="ARBA" id="ARBA00022989"/>
    </source>
</evidence>
<dbReference type="InterPro" id="IPR023395">
    <property type="entry name" value="MCP_dom_sf"/>
</dbReference>
<keyword evidence="7" id="KW-0496">Mitochondrion</keyword>
<evidence type="ECO:0000256" key="7">
    <source>
        <dbReference type="ARBA" id="ARBA00023128"/>
    </source>
</evidence>
<organism evidence="11">
    <name type="scientific">Palpitomonas bilix</name>
    <dbReference type="NCBI Taxonomy" id="652834"/>
    <lineage>
        <taxon>Eukaryota</taxon>
        <taxon>Eukaryota incertae sedis</taxon>
    </lineage>
</organism>